<keyword evidence="1" id="KW-0472">Membrane</keyword>
<accession>A0A1V0SH01</accession>
<proteinExistence type="predicted"/>
<reference evidence="2" key="1">
    <citation type="journal article" date="2017" name="Science">
        <title>Giant viruses with an expanded complement of translation system components.</title>
        <authorList>
            <person name="Schulz F."/>
            <person name="Yutin N."/>
            <person name="Ivanova N.N."/>
            <person name="Ortega D.R."/>
            <person name="Lee T.K."/>
            <person name="Vierheilig J."/>
            <person name="Daims H."/>
            <person name="Horn M."/>
            <person name="Wagner M."/>
            <person name="Jensen G.J."/>
            <person name="Kyrpides N.C."/>
            <person name="Koonin E.V."/>
            <person name="Woyke T."/>
        </authorList>
    </citation>
    <scope>NUCLEOTIDE SEQUENCE</scope>
    <source>
        <strain evidence="2">HKV1</strain>
    </source>
</reference>
<keyword evidence="1" id="KW-0812">Transmembrane</keyword>
<evidence type="ECO:0000256" key="1">
    <source>
        <dbReference type="SAM" id="Phobius"/>
    </source>
</evidence>
<gene>
    <name evidence="2" type="ORF">Hokovirus_3_187</name>
</gene>
<dbReference type="EMBL" id="KY684105">
    <property type="protein sequence ID" value="ARF10914.1"/>
    <property type="molecule type" value="Genomic_DNA"/>
</dbReference>
<organism evidence="2">
    <name type="scientific">Hokovirus HKV1</name>
    <dbReference type="NCBI Taxonomy" id="1977638"/>
    <lineage>
        <taxon>Viruses</taxon>
        <taxon>Varidnaviria</taxon>
        <taxon>Bamfordvirae</taxon>
        <taxon>Nucleocytoviricota</taxon>
        <taxon>Megaviricetes</taxon>
        <taxon>Imitervirales</taxon>
        <taxon>Mimiviridae</taxon>
        <taxon>Klosneuvirinae</taxon>
        <taxon>Hokovirus</taxon>
    </lineage>
</organism>
<feature type="transmembrane region" description="Helical" evidence="1">
    <location>
        <begin position="126"/>
        <end position="146"/>
    </location>
</feature>
<feature type="transmembrane region" description="Helical" evidence="1">
    <location>
        <begin position="88"/>
        <end position="114"/>
    </location>
</feature>
<evidence type="ECO:0000313" key="2">
    <source>
        <dbReference type="EMBL" id="ARF10914.1"/>
    </source>
</evidence>
<name>A0A1V0SH01_9VIRU</name>
<sequence length="279" mass="32483">MSDLEDSIEHINTNEIEINMNNIIKNVNTKNEPLEEEIHTETIKTLDINDNDKWNWKIVTLFRNVGEKSLGYRWMHEQEAVYNDNVHYAFLIVEVILGAILGSLTSATLLIIIIKSNSTNSIIVSIVLNAFILVITFIFAIVYGIHQLNDYPETRRRHKYYASKYNTISTKIKRQLALPINKRKNDKDYAIKIEAMYNTCQFEEPQIRPKTAKRYLKIVNEGRITKPMNLTDFDSIEVVMTAECPKCSKLQKNRGLNQKILINDDTQFNHEVARFLRAF</sequence>
<keyword evidence="1" id="KW-1133">Transmembrane helix</keyword>
<protein>
    <submittedName>
        <fullName evidence="2">Uncharacterized protein</fullName>
    </submittedName>
</protein>